<reference evidence="2 3" key="1">
    <citation type="submission" date="2019-11" db="EMBL/GenBank/DDBJ databases">
        <title>Genome sequences of 17 halophilic strains isolated from different environments.</title>
        <authorList>
            <person name="Furrow R.E."/>
        </authorList>
    </citation>
    <scope>NUCLEOTIDE SEQUENCE [LARGE SCALE GENOMIC DNA]</scope>
    <source>
        <strain evidence="2 3">22511_23_Filter</strain>
    </source>
</reference>
<dbReference type="Gene3D" id="3.40.50.1820">
    <property type="entry name" value="alpha/beta hydrolase"/>
    <property type="match status" value="1"/>
</dbReference>
<evidence type="ECO:0000313" key="3">
    <source>
        <dbReference type="Proteomes" id="UP000460949"/>
    </source>
</evidence>
<dbReference type="InterPro" id="IPR000073">
    <property type="entry name" value="AB_hydrolase_1"/>
</dbReference>
<dbReference type="RefSeq" id="WP_160838005.1">
    <property type="nucleotide sequence ID" value="NZ_WMET01000003.1"/>
</dbReference>
<name>A0A845E5B6_9BACI</name>
<dbReference type="SUPFAM" id="SSF53474">
    <property type="entry name" value="alpha/beta-Hydrolases"/>
    <property type="match status" value="1"/>
</dbReference>
<organism evidence="2 3">
    <name type="scientific">Halobacillus litoralis</name>
    <dbReference type="NCBI Taxonomy" id="45668"/>
    <lineage>
        <taxon>Bacteria</taxon>
        <taxon>Bacillati</taxon>
        <taxon>Bacillota</taxon>
        <taxon>Bacilli</taxon>
        <taxon>Bacillales</taxon>
        <taxon>Bacillaceae</taxon>
        <taxon>Halobacillus</taxon>
    </lineage>
</organism>
<feature type="domain" description="AB hydrolase-1" evidence="1">
    <location>
        <begin position="16"/>
        <end position="246"/>
    </location>
</feature>
<dbReference type="PANTHER" id="PTHR43798">
    <property type="entry name" value="MONOACYLGLYCEROL LIPASE"/>
    <property type="match status" value="1"/>
</dbReference>
<keyword evidence="2" id="KW-0378">Hydrolase</keyword>
<proteinExistence type="predicted"/>
<protein>
    <submittedName>
        <fullName evidence="2">Alpha/beta fold hydrolase</fullName>
    </submittedName>
</protein>
<dbReference type="InterPro" id="IPR050266">
    <property type="entry name" value="AB_hydrolase_sf"/>
</dbReference>
<dbReference type="GO" id="GO:0016787">
    <property type="term" value="F:hydrolase activity"/>
    <property type="evidence" value="ECO:0007669"/>
    <property type="project" value="UniProtKB-KW"/>
</dbReference>
<gene>
    <name evidence="2" type="ORF">GLW04_13155</name>
</gene>
<evidence type="ECO:0000313" key="2">
    <source>
        <dbReference type="EMBL" id="MYL20844.1"/>
    </source>
</evidence>
<comment type="caution">
    <text evidence="2">The sequence shown here is derived from an EMBL/GenBank/DDBJ whole genome shotgun (WGS) entry which is preliminary data.</text>
</comment>
<evidence type="ECO:0000259" key="1">
    <source>
        <dbReference type="Pfam" id="PF12697"/>
    </source>
</evidence>
<dbReference type="EMBL" id="WMET01000003">
    <property type="protein sequence ID" value="MYL20844.1"/>
    <property type="molecule type" value="Genomic_DNA"/>
</dbReference>
<dbReference type="Proteomes" id="UP000460949">
    <property type="component" value="Unassembled WGS sequence"/>
</dbReference>
<dbReference type="GO" id="GO:0016020">
    <property type="term" value="C:membrane"/>
    <property type="evidence" value="ECO:0007669"/>
    <property type="project" value="TreeGrafter"/>
</dbReference>
<dbReference type="Pfam" id="PF12697">
    <property type="entry name" value="Abhydrolase_6"/>
    <property type="match status" value="1"/>
</dbReference>
<dbReference type="AlphaFoldDB" id="A0A845E5B6"/>
<sequence length="273" mass="30552">MLEYKIFGNDPNKEYVFLIHGIGGSANIFFPQIKSYRSHFNVVAVHLRGHKKSPSVLDVDDFSFKRAARDVVDVLDDIGVNKAHMVGISLGAVVTHQILAIAPHRVETAVLGGVITKITPLPKLLLLIGSMAKNFVPHMWLYTIFAHILMPRRNHRESRNSFIKEAAQMKRNEFLGWYDIAPTVRGTFTEAAGPSAHVPKLYMMGEGDHMFIDHVLEDISGLPHADFIEVKGSGHVVNLDAPHTFNQYSLSFMKSKGAETEAPDQETDRRLRS</sequence>
<accession>A0A845E5B6</accession>
<dbReference type="PANTHER" id="PTHR43798:SF33">
    <property type="entry name" value="HYDROLASE, PUTATIVE (AFU_ORTHOLOGUE AFUA_2G14860)-RELATED"/>
    <property type="match status" value="1"/>
</dbReference>
<dbReference type="InterPro" id="IPR029058">
    <property type="entry name" value="AB_hydrolase_fold"/>
</dbReference>